<evidence type="ECO:0000313" key="3">
    <source>
        <dbReference type="Proteomes" id="UP001145742"/>
    </source>
</evidence>
<keyword evidence="3" id="KW-1185">Reference proteome</keyword>
<comment type="caution">
    <text evidence="2">The sequence shown here is derived from an EMBL/GenBank/DDBJ whole genome shotgun (WGS) entry which is preliminary data.</text>
</comment>
<dbReference type="Proteomes" id="UP001145742">
    <property type="component" value="Unassembled WGS sequence"/>
</dbReference>
<evidence type="ECO:0000313" key="2">
    <source>
        <dbReference type="EMBL" id="KAJ7405502.1"/>
    </source>
</evidence>
<reference evidence="2" key="1">
    <citation type="submission" date="2019-10" db="EMBL/GenBank/DDBJ databases">
        <authorList>
            <person name="Soares A.E.R."/>
            <person name="Aleixo A."/>
            <person name="Schneider P."/>
            <person name="Miyaki C.Y."/>
            <person name="Schneider M.P."/>
            <person name="Mello C."/>
            <person name="Vasconcelos A.T.R."/>
        </authorList>
    </citation>
    <scope>NUCLEOTIDE SEQUENCE</scope>
    <source>
        <tissue evidence="2">Muscle</tissue>
    </source>
</reference>
<dbReference type="EMBL" id="WHWB01034705">
    <property type="protein sequence ID" value="KAJ7405502.1"/>
    <property type="molecule type" value="Genomic_DNA"/>
</dbReference>
<accession>A0ABQ9CT59</accession>
<evidence type="ECO:0000256" key="1">
    <source>
        <dbReference type="SAM" id="MobiDB-lite"/>
    </source>
</evidence>
<feature type="compositionally biased region" description="Polar residues" evidence="1">
    <location>
        <begin position="1"/>
        <end position="14"/>
    </location>
</feature>
<proteinExistence type="predicted"/>
<gene>
    <name evidence="2" type="ORF">WISP_139406</name>
</gene>
<sequence length="236" mass="24802">MDDTTAQGATTDPGDTTAMGDTIDTEVNTATTASPESSASSEAAVTTNLAATTTMSGITATAATTATCPTSAPGATAAPDVTTAMGVTTSTGALPRVPEGHWEPGHTVGECGTDMSDLKLPPEGTMEKLKVGHRMAEELLQLLQVDLRQPQRPLVMHVMNAHGSEETKNQVKLQCQRCRSKERKVKLGQNLRCLEELKSCGQKGNRTGAGPSQSLTALCHWVSLDNRSLIDTTIII</sequence>
<feature type="region of interest" description="Disordered" evidence="1">
    <location>
        <begin position="1"/>
        <end position="21"/>
    </location>
</feature>
<organism evidence="2 3">
    <name type="scientific">Willisornis vidua</name>
    <name type="common">Xingu scale-backed antbird</name>
    <dbReference type="NCBI Taxonomy" id="1566151"/>
    <lineage>
        <taxon>Eukaryota</taxon>
        <taxon>Metazoa</taxon>
        <taxon>Chordata</taxon>
        <taxon>Craniata</taxon>
        <taxon>Vertebrata</taxon>
        <taxon>Euteleostomi</taxon>
        <taxon>Archelosauria</taxon>
        <taxon>Archosauria</taxon>
        <taxon>Dinosauria</taxon>
        <taxon>Saurischia</taxon>
        <taxon>Theropoda</taxon>
        <taxon>Coelurosauria</taxon>
        <taxon>Aves</taxon>
        <taxon>Neognathae</taxon>
        <taxon>Neoaves</taxon>
        <taxon>Telluraves</taxon>
        <taxon>Australaves</taxon>
        <taxon>Passeriformes</taxon>
        <taxon>Thamnophilidae</taxon>
        <taxon>Willisornis</taxon>
    </lineage>
</organism>
<protein>
    <submittedName>
        <fullName evidence="2">Uncharacterized protein</fullName>
    </submittedName>
</protein>
<name>A0ABQ9CT59_9PASS</name>